<name>A0ABT1QXC2_9GAMM</name>
<dbReference type="Proteomes" id="UP001165498">
    <property type="component" value="Unassembled WGS sequence"/>
</dbReference>
<organism evidence="1 2">
    <name type="scientific">Tahibacter harae</name>
    <dbReference type="NCBI Taxonomy" id="2963937"/>
    <lineage>
        <taxon>Bacteria</taxon>
        <taxon>Pseudomonadati</taxon>
        <taxon>Pseudomonadota</taxon>
        <taxon>Gammaproteobacteria</taxon>
        <taxon>Lysobacterales</taxon>
        <taxon>Rhodanobacteraceae</taxon>
        <taxon>Tahibacter</taxon>
    </lineage>
</organism>
<evidence type="ECO:0000313" key="2">
    <source>
        <dbReference type="Proteomes" id="UP001165498"/>
    </source>
</evidence>
<accession>A0ABT1QXC2</accession>
<keyword evidence="2" id="KW-1185">Reference proteome</keyword>
<evidence type="ECO:0000313" key="1">
    <source>
        <dbReference type="EMBL" id="MCQ4166929.1"/>
    </source>
</evidence>
<protein>
    <submittedName>
        <fullName evidence="1">Uncharacterized protein</fullName>
    </submittedName>
</protein>
<proteinExistence type="predicted"/>
<reference evidence="1" key="1">
    <citation type="submission" date="2022-07" db="EMBL/GenBank/DDBJ databases">
        <title>Tahibacter sp., a new gammaproteobacterium isolated from the silt sample collected at pig farm.</title>
        <authorList>
            <person name="Chen H."/>
        </authorList>
    </citation>
    <scope>NUCLEOTIDE SEQUENCE</scope>
    <source>
        <strain evidence="1">P2K</strain>
    </source>
</reference>
<gene>
    <name evidence="1" type="ORF">NM961_19625</name>
</gene>
<sequence length="77" mass="8112">MANSNVVNTVTAPSASQIALELAAAIISSGRYPIEGARPDMAAQDALTLYEIILGRLKDRVARRHEADAAPTEIPAP</sequence>
<dbReference type="RefSeq" id="WP_255916114.1">
    <property type="nucleotide sequence ID" value="NZ_JANFQO010000022.1"/>
</dbReference>
<comment type="caution">
    <text evidence="1">The sequence shown here is derived from an EMBL/GenBank/DDBJ whole genome shotgun (WGS) entry which is preliminary data.</text>
</comment>
<dbReference type="EMBL" id="JANFQO010000022">
    <property type="protein sequence ID" value="MCQ4166929.1"/>
    <property type="molecule type" value="Genomic_DNA"/>
</dbReference>